<feature type="compositionally biased region" description="Polar residues" evidence="1">
    <location>
        <begin position="356"/>
        <end position="371"/>
    </location>
</feature>
<sequence length="842" mass="93429">MYLLLYTKSETSPETSRSSNEANGRSGRAIPSSLIDSEAITLEMRQQDPDRLAESIRLFIENNFWLRGSVEYVDSDGDFVKLEDDESYLAAVCDIMSNGDNVMITVIDGSYKYGSDFNQEYTNLLSPLPPEPEPEETRPNAQEEPGVAILSPCPLCEWRSRSGDSAVDVNNRGDLEKILVESVVDKVRDEIRSEVASQLDERLQSLSLTSSLFSTDKWAVPSAPPVEESRKENGQDGKIAQNLLYNADDEDLLVKLSEGYLKNDDSDVDIGQGILYETAGNLNIRSGSDATIVNEHLSSHISSGTLQEESDAGNGNASKRIEDLMVPAECVPFHQSVDGGDSATETEYPSEKENVNEISKSSFSSIEQDPSSFAAEGSMCTTSESLRAQKMSVRDWIYAYNNNGECDSIRISQYTTNEDADNDSDIDENEKRDEEFEKFDVSERSEAEQRNEDQGETALLECSVDQQKPKNAKVELMDGMAKDSSDADTEVVVPQKDSESNSKPPSRYEQQDQKIISEHPEHDWGTPSDPVVMHSLEDSSFVCLSAGCDFSVNASSIATANDPSELFNHDPSHTLIRLGAGVRPENLQSFLLAEQQRKLSKSAIFGAQLPPDVFTQRYGRLSVDGQKMKQGQPHHQQSNHDVVKDQRRADGSGSFWAAQLESEGEVALMSVIDDQRGAFGKQWVVKNCGNIKWHNVSLELKYHTPNLEPLFCSICQPNSLNIGRTMDIVIWMNAPLQLGNNEPCRAVWRLAKPISAPSPADNQNSESEAAAATISGEVNHPHSVAKRFFGPHFIFQMGDSDDSVTSDFSILVGFSILSVFILFGLIFKKFFYSRSFVHRFFE</sequence>
<evidence type="ECO:0000313" key="4">
    <source>
        <dbReference type="Proteomes" id="UP000267096"/>
    </source>
</evidence>
<feature type="region of interest" description="Disordered" evidence="1">
    <location>
        <begin position="219"/>
        <end position="238"/>
    </location>
</feature>
<gene>
    <name evidence="3" type="ORF">ASIM_LOCUS16752</name>
</gene>
<keyword evidence="2" id="KW-1133">Transmembrane helix</keyword>
<feature type="compositionally biased region" description="Polar residues" evidence="1">
    <location>
        <begin position="8"/>
        <end position="23"/>
    </location>
</feature>
<organism evidence="5">
    <name type="scientific">Anisakis simplex</name>
    <name type="common">Herring worm</name>
    <dbReference type="NCBI Taxonomy" id="6269"/>
    <lineage>
        <taxon>Eukaryota</taxon>
        <taxon>Metazoa</taxon>
        <taxon>Ecdysozoa</taxon>
        <taxon>Nematoda</taxon>
        <taxon>Chromadorea</taxon>
        <taxon>Rhabditida</taxon>
        <taxon>Spirurina</taxon>
        <taxon>Ascaridomorpha</taxon>
        <taxon>Ascaridoidea</taxon>
        <taxon>Anisakidae</taxon>
        <taxon>Anisakis</taxon>
        <taxon>Anisakis simplex complex</taxon>
    </lineage>
</organism>
<evidence type="ECO:0000313" key="5">
    <source>
        <dbReference type="WBParaSite" id="ASIM_0001734501-mRNA-1"/>
    </source>
</evidence>
<proteinExistence type="predicted"/>
<name>A0A0M3K8Q4_ANISI</name>
<protein>
    <submittedName>
        <fullName evidence="5">Phox/Bem1p</fullName>
    </submittedName>
</protein>
<feature type="compositionally biased region" description="Basic and acidic residues" evidence="1">
    <location>
        <begin position="429"/>
        <end position="453"/>
    </location>
</feature>
<feature type="region of interest" description="Disordered" evidence="1">
    <location>
        <begin position="415"/>
        <end position="511"/>
    </location>
</feature>
<dbReference type="WBParaSite" id="ASIM_0001734501-mRNA-1">
    <property type="protein sequence ID" value="ASIM_0001734501-mRNA-1"/>
    <property type="gene ID" value="ASIM_0001734501"/>
</dbReference>
<feature type="region of interest" description="Disordered" evidence="1">
    <location>
        <begin position="334"/>
        <end position="377"/>
    </location>
</feature>
<evidence type="ECO:0000256" key="1">
    <source>
        <dbReference type="SAM" id="MobiDB-lite"/>
    </source>
</evidence>
<reference evidence="3 4" key="2">
    <citation type="submission" date="2018-11" db="EMBL/GenBank/DDBJ databases">
        <authorList>
            <consortium name="Pathogen Informatics"/>
        </authorList>
    </citation>
    <scope>NUCLEOTIDE SEQUENCE [LARGE SCALE GENOMIC DNA]</scope>
</reference>
<evidence type="ECO:0000256" key="2">
    <source>
        <dbReference type="SAM" id="Phobius"/>
    </source>
</evidence>
<feature type="region of interest" description="Disordered" evidence="1">
    <location>
        <begin position="6"/>
        <end position="29"/>
    </location>
</feature>
<feature type="compositionally biased region" description="Basic and acidic residues" evidence="1">
    <location>
        <begin position="472"/>
        <end position="485"/>
    </location>
</feature>
<dbReference type="OrthoDB" id="5803516at2759"/>
<keyword evidence="4" id="KW-1185">Reference proteome</keyword>
<dbReference type="AlphaFoldDB" id="A0A0M3K8Q4"/>
<dbReference type="EMBL" id="UYRR01033379">
    <property type="protein sequence ID" value="VDK58620.1"/>
    <property type="molecule type" value="Genomic_DNA"/>
</dbReference>
<keyword evidence="2" id="KW-0812">Transmembrane</keyword>
<feature type="compositionally biased region" description="Acidic residues" evidence="1">
    <location>
        <begin position="418"/>
        <end position="428"/>
    </location>
</feature>
<feature type="region of interest" description="Disordered" evidence="1">
    <location>
        <begin position="626"/>
        <end position="646"/>
    </location>
</feature>
<feature type="transmembrane region" description="Helical" evidence="2">
    <location>
        <begin position="808"/>
        <end position="827"/>
    </location>
</feature>
<accession>A0A0M3K8Q4</accession>
<reference evidence="5" key="1">
    <citation type="submission" date="2017-02" db="UniProtKB">
        <authorList>
            <consortium name="WormBaseParasite"/>
        </authorList>
    </citation>
    <scope>IDENTIFICATION</scope>
</reference>
<dbReference type="Proteomes" id="UP000267096">
    <property type="component" value="Unassembled WGS sequence"/>
</dbReference>
<evidence type="ECO:0000313" key="3">
    <source>
        <dbReference type="EMBL" id="VDK58620.1"/>
    </source>
</evidence>
<keyword evidence="2" id="KW-0472">Membrane</keyword>